<dbReference type="GeneID" id="103523362"/>
<feature type="domain" description="BRO1" evidence="1">
    <location>
        <begin position="1"/>
        <end position="84"/>
    </location>
</feature>
<dbReference type="AlphaFoldDB" id="A0A1S3DS56"/>
<dbReference type="STRING" id="121845.A0A1S3DS56"/>
<dbReference type="Proteomes" id="UP000079169">
    <property type="component" value="Unplaced"/>
</dbReference>
<accession>A0A1S3DS56</accession>
<sequence length="84" mass="9759">MKDAILAKLCAQCEDYYAEAMRLMSKDSVKQMWDREWVQQVSGKQAALHAQTHYYQALVCKQNKEVGQEIARLTCAMELFREAQ</sequence>
<evidence type="ECO:0000313" key="3">
    <source>
        <dbReference type="RefSeq" id="XP_008486637.1"/>
    </source>
</evidence>
<evidence type="ECO:0000313" key="2">
    <source>
        <dbReference type="Proteomes" id="UP000079169"/>
    </source>
</evidence>
<reference evidence="3" key="1">
    <citation type="submission" date="2025-08" db="UniProtKB">
        <authorList>
            <consortium name="RefSeq"/>
        </authorList>
    </citation>
    <scope>IDENTIFICATION</scope>
</reference>
<dbReference type="GO" id="GO:0005768">
    <property type="term" value="C:endosome"/>
    <property type="evidence" value="ECO:0007669"/>
    <property type="project" value="TreeGrafter"/>
</dbReference>
<dbReference type="InterPro" id="IPR038499">
    <property type="entry name" value="BRO1_sf"/>
</dbReference>
<feature type="non-terminal residue" evidence="3">
    <location>
        <position position="84"/>
    </location>
</feature>
<dbReference type="PANTHER" id="PTHR23030">
    <property type="entry name" value="PCD6 INTERACTING PROTEIN-RELATED"/>
    <property type="match status" value="1"/>
</dbReference>
<dbReference type="RefSeq" id="XP_008486637.1">
    <property type="nucleotide sequence ID" value="XM_008488415.1"/>
</dbReference>
<dbReference type="PaxDb" id="121845-A0A1S3DS56"/>
<organism evidence="2 3">
    <name type="scientific">Diaphorina citri</name>
    <name type="common">Asian citrus psyllid</name>
    <dbReference type="NCBI Taxonomy" id="121845"/>
    <lineage>
        <taxon>Eukaryota</taxon>
        <taxon>Metazoa</taxon>
        <taxon>Ecdysozoa</taxon>
        <taxon>Arthropoda</taxon>
        <taxon>Hexapoda</taxon>
        <taxon>Insecta</taxon>
        <taxon>Pterygota</taxon>
        <taxon>Neoptera</taxon>
        <taxon>Paraneoptera</taxon>
        <taxon>Hemiptera</taxon>
        <taxon>Sternorrhyncha</taxon>
        <taxon>Psylloidea</taxon>
        <taxon>Psyllidae</taxon>
        <taxon>Diaphorininae</taxon>
        <taxon>Diaphorina</taxon>
    </lineage>
</organism>
<name>A0A1S3DS56_DIACI</name>
<dbReference type="KEGG" id="dci:103523362"/>
<dbReference type="GO" id="GO:0000281">
    <property type="term" value="P:mitotic cytokinesis"/>
    <property type="evidence" value="ECO:0007669"/>
    <property type="project" value="TreeGrafter"/>
</dbReference>
<protein>
    <submittedName>
        <fullName evidence="3">Apoptosis-linked gene 2-interacting protein X 1-like</fullName>
    </submittedName>
</protein>
<keyword evidence="2" id="KW-1185">Reference proteome</keyword>
<evidence type="ECO:0000259" key="1">
    <source>
        <dbReference type="PROSITE" id="PS51180"/>
    </source>
</evidence>
<proteinExistence type="predicted"/>
<dbReference type="OMA" id="CHAANQS"/>
<dbReference type="PROSITE" id="PS51180">
    <property type="entry name" value="BRO1"/>
    <property type="match status" value="1"/>
</dbReference>
<dbReference type="Pfam" id="PF03097">
    <property type="entry name" value="BRO1"/>
    <property type="match status" value="1"/>
</dbReference>
<dbReference type="Gene3D" id="1.25.40.280">
    <property type="entry name" value="alix/aip1 like domains"/>
    <property type="match status" value="1"/>
</dbReference>
<dbReference type="InterPro" id="IPR004328">
    <property type="entry name" value="BRO1_dom"/>
</dbReference>
<dbReference type="PANTHER" id="PTHR23030:SF39">
    <property type="entry name" value="PROGRAMMED CELL DEATH 6-INTERACTING PROTEIN"/>
    <property type="match status" value="1"/>
</dbReference>
<gene>
    <name evidence="3" type="primary">LOC103523362</name>
</gene>